<dbReference type="InterPro" id="IPR022742">
    <property type="entry name" value="Hydrolase_4"/>
</dbReference>
<dbReference type="InterPro" id="IPR029058">
    <property type="entry name" value="AB_hydrolase_fold"/>
</dbReference>
<reference evidence="3 4" key="1">
    <citation type="submission" date="2019-09" db="EMBL/GenBank/DDBJ databases">
        <title>FDA dAtabase for Regulatory Grade micrObial Sequences (FDA-ARGOS): Supporting development and validation of Infectious Disease Dx tests.</title>
        <authorList>
            <person name="Sciortino C."/>
            <person name="Tallon L."/>
            <person name="Sadzewicz L."/>
            <person name="Vavikolanu K."/>
            <person name="Mehta A."/>
            <person name="Aluvathingal J."/>
            <person name="Nadendla S."/>
            <person name="Nandy P."/>
            <person name="Geyer C."/>
            <person name="Yan Y."/>
            <person name="Sichtig H."/>
        </authorList>
    </citation>
    <scope>NUCLEOTIDE SEQUENCE [LARGE SCALE GENOMIC DNA]</scope>
    <source>
        <strain evidence="3 4">FDAARGOS_640</strain>
    </source>
</reference>
<evidence type="ECO:0000313" key="3">
    <source>
        <dbReference type="EMBL" id="QEU12490.1"/>
    </source>
</evidence>
<proteinExistence type="predicted"/>
<dbReference type="Proteomes" id="UP000323865">
    <property type="component" value="Chromosome"/>
</dbReference>
<protein>
    <submittedName>
        <fullName evidence="3">Alpha/beta fold hydrolase</fullName>
    </submittedName>
</protein>
<dbReference type="Gene3D" id="3.40.50.1820">
    <property type="entry name" value="alpha/beta hydrolase"/>
    <property type="match status" value="1"/>
</dbReference>
<feature type="region of interest" description="Disordered" evidence="1">
    <location>
        <begin position="1"/>
        <end position="21"/>
    </location>
</feature>
<name>A0ABX6A5S6_9MICO</name>
<gene>
    <name evidence="3" type="ORF">FOB48_09345</name>
</gene>
<dbReference type="GO" id="GO:0016787">
    <property type="term" value="F:hydrolase activity"/>
    <property type="evidence" value="ECO:0007669"/>
    <property type="project" value="UniProtKB-KW"/>
</dbReference>
<keyword evidence="3" id="KW-0378">Hydrolase</keyword>
<dbReference type="EMBL" id="CP044108">
    <property type="protein sequence ID" value="QEU12490.1"/>
    <property type="molecule type" value="Genomic_DNA"/>
</dbReference>
<keyword evidence="4" id="KW-1185">Reference proteome</keyword>
<evidence type="ECO:0000313" key="4">
    <source>
        <dbReference type="Proteomes" id="UP000323865"/>
    </source>
</evidence>
<evidence type="ECO:0000256" key="1">
    <source>
        <dbReference type="SAM" id="MobiDB-lite"/>
    </source>
</evidence>
<accession>A0ABX6A5S6</accession>
<organism evidence="3 4">
    <name type="scientific">Dermabacter vaginalis</name>
    <dbReference type="NCBI Taxonomy" id="1630135"/>
    <lineage>
        <taxon>Bacteria</taxon>
        <taxon>Bacillati</taxon>
        <taxon>Actinomycetota</taxon>
        <taxon>Actinomycetes</taxon>
        <taxon>Micrococcales</taxon>
        <taxon>Dermabacteraceae</taxon>
        <taxon>Dermabacter</taxon>
    </lineage>
</organism>
<dbReference type="Pfam" id="PF12146">
    <property type="entry name" value="Hydrolase_4"/>
    <property type="match status" value="1"/>
</dbReference>
<evidence type="ECO:0000259" key="2">
    <source>
        <dbReference type="Pfam" id="PF12146"/>
    </source>
</evidence>
<sequence>MRLECENQRRKPSAMPARHDRTYPPIDDSALLSDGFEIAHHDLGEDSFGPCGFTTIARRAPEDLATGAIALYLHGWSDYFFHPHVARFFNDRGYDFWAIDLRRNGRSLREGDVATAIGDLADYEEEIGGTIEMASADVRRRGLDPKKPVIYAHSTGGLTAVTWAARQPGQASALLLNSPWLELHGGPIVRRVLLPELEMLARARPLHTVVPGMPDFYARTLHADFGGQWDWHVPYKPFESFPMPACTLAAVARAQSRLARGLDIHEPIFMTASTRSALGPVFTRRAYTSDAILNVEHQVTNAHNAGSDLTIARIPGATHDMALAFEAPRKLFFSELEAFMDSRGL</sequence>
<dbReference type="SUPFAM" id="SSF53474">
    <property type="entry name" value="alpha/beta-Hydrolases"/>
    <property type="match status" value="1"/>
</dbReference>
<feature type="domain" description="Serine aminopeptidase S33" evidence="2">
    <location>
        <begin position="73"/>
        <end position="207"/>
    </location>
</feature>